<dbReference type="Pfam" id="PF00657">
    <property type="entry name" value="Lipase_GDSL"/>
    <property type="match status" value="1"/>
</dbReference>
<keyword evidence="5" id="KW-0472">Membrane</keyword>
<evidence type="ECO:0000256" key="4">
    <source>
        <dbReference type="ARBA" id="ARBA00023180"/>
    </source>
</evidence>
<organism evidence="6 7">
    <name type="scientific">Dillenia turbinata</name>
    <dbReference type="NCBI Taxonomy" id="194707"/>
    <lineage>
        <taxon>Eukaryota</taxon>
        <taxon>Viridiplantae</taxon>
        <taxon>Streptophyta</taxon>
        <taxon>Embryophyta</taxon>
        <taxon>Tracheophyta</taxon>
        <taxon>Spermatophyta</taxon>
        <taxon>Magnoliopsida</taxon>
        <taxon>eudicotyledons</taxon>
        <taxon>Gunneridae</taxon>
        <taxon>Pentapetalae</taxon>
        <taxon>Dilleniales</taxon>
        <taxon>Dilleniaceae</taxon>
        <taxon>Dillenia</taxon>
    </lineage>
</organism>
<evidence type="ECO:0000256" key="2">
    <source>
        <dbReference type="ARBA" id="ARBA00022729"/>
    </source>
</evidence>
<keyword evidence="5" id="KW-0812">Transmembrane</keyword>
<evidence type="ECO:0000256" key="3">
    <source>
        <dbReference type="ARBA" id="ARBA00022801"/>
    </source>
</evidence>
<keyword evidence="7" id="KW-1185">Reference proteome</keyword>
<evidence type="ECO:0000256" key="1">
    <source>
        <dbReference type="ARBA" id="ARBA00008668"/>
    </source>
</evidence>
<dbReference type="InterPro" id="IPR035669">
    <property type="entry name" value="SGNH_plant_lipase-like"/>
</dbReference>
<dbReference type="Proteomes" id="UP001370490">
    <property type="component" value="Unassembled WGS sequence"/>
</dbReference>
<proteinExistence type="inferred from homology"/>
<sequence length="388" mass="43351">MASYLVYLKCIFSQILIILVFMEGAIGKGCYTHIFSFGDSLADNGNLMHTWSLEEPPHFSLPPYGMTYFGRPTGRNSDGRLIIDFIAEGLGLPHVPSYFSNESRRDFSHGANFAYPGATVVDVEFYAERGIHNFYSNNSLEIQLEWFKELLSSLCGSNCDELLKSSLILMGEIGGNDYNQPLLYADKSIDEVKTYVPVVIRAIGKAIEEVIELGGVTQMVPGSPPIGCFGFYLTFYHPISKKEDYDPITGCHNLLNELAEYHNEVLKMELERLRKLHPHVNLVYADLYNSMLLLHQSPSEYGFKTTLMTCCGGGGPYNFNFTRKCGRHNTNVCDDPSSYISWDGEHTTEAVHRLVAEGLLEGPYTTPRLQTSCVSGGINVAYPSHVEL</sequence>
<keyword evidence="3" id="KW-0378">Hydrolase</keyword>
<dbReference type="PANTHER" id="PTHR22835:SF683">
    <property type="entry name" value="OS05G0506800 PROTEIN"/>
    <property type="match status" value="1"/>
</dbReference>
<dbReference type="InterPro" id="IPR036514">
    <property type="entry name" value="SGNH_hydro_sf"/>
</dbReference>
<keyword evidence="4" id="KW-0325">Glycoprotein</keyword>
<protein>
    <submittedName>
        <fullName evidence="6">GDSL lipase/esterase</fullName>
    </submittedName>
</protein>
<dbReference type="CDD" id="cd01837">
    <property type="entry name" value="SGNH_plant_lipase_like"/>
    <property type="match status" value="1"/>
</dbReference>
<dbReference type="PANTHER" id="PTHR22835">
    <property type="entry name" value="ZINC FINGER FYVE DOMAIN CONTAINING PROTEIN"/>
    <property type="match status" value="1"/>
</dbReference>
<keyword evidence="5" id="KW-1133">Transmembrane helix</keyword>
<accession>A0AAN8ZG55</accession>
<gene>
    <name evidence="6" type="ORF">RJ641_002282</name>
</gene>
<comment type="caution">
    <text evidence="6">The sequence shown here is derived from an EMBL/GenBank/DDBJ whole genome shotgun (WGS) entry which is preliminary data.</text>
</comment>
<dbReference type="AlphaFoldDB" id="A0AAN8ZG55"/>
<dbReference type="Gene3D" id="3.40.50.1110">
    <property type="entry name" value="SGNH hydrolase"/>
    <property type="match status" value="1"/>
</dbReference>
<dbReference type="GO" id="GO:0016788">
    <property type="term" value="F:hydrolase activity, acting on ester bonds"/>
    <property type="evidence" value="ECO:0007669"/>
    <property type="project" value="InterPro"/>
</dbReference>
<dbReference type="SUPFAM" id="SSF52266">
    <property type="entry name" value="SGNH hydrolase"/>
    <property type="match status" value="1"/>
</dbReference>
<evidence type="ECO:0000313" key="6">
    <source>
        <dbReference type="EMBL" id="KAK6932658.1"/>
    </source>
</evidence>
<comment type="similarity">
    <text evidence="1">Belongs to the 'GDSL' lipolytic enzyme family.</text>
</comment>
<dbReference type="EMBL" id="JBAMMX010000010">
    <property type="protein sequence ID" value="KAK6932658.1"/>
    <property type="molecule type" value="Genomic_DNA"/>
</dbReference>
<keyword evidence="2" id="KW-0732">Signal</keyword>
<feature type="transmembrane region" description="Helical" evidence="5">
    <location>
        <begin position="6"/>
        <end position="26"/>
    </location>
</feature>
<evidence type="ECO:0000313" key="7">
    <source>
        <dbReference type="Proteomes" id="UP001370490"/>
    </source>
</evidence>
<name>A0AAN8ZG55_9MAGN</name>
<dbReference type="InterPro" id="IPR001087">
    <property type="entry name" value="GDSL"/>
</dbReference>
<reference evidence="6 7" key="1">
    <citation type="submission" date="2023-12" db="EMBL/GenBank/DDBJ databases">
        <title>A high-quality genome assembly for Dillenia turbinata (Dilleniales).</title>
        <authorList>
            <person name="Chanderbali A."/>
        </authorList>
    </citation>
    <scope>NUCLEOTIDE SEQUENCE [LARGE SCALE GENOMIC DNA]</scope>
    <source>
        <strain evidence="6">LSX21</strain>
        <tissue evidence="6">Leaf</tissue>
    </source>
</reference>
<evidence type="ECO:0000256" key="5">
    <source>
        <dbReference type="SAM" id="Phobius"/>
    </source>
</evidence>